<name>A0A2W0HY67_9BACI</name>
<feature type="transmembrane region" description="Helical" evidence="1">
    <location>
        <begin position="130"/>
        <end position="152"/>
    </location>
</feature>
<dbReference type="EMBL" id="PDOF01000001">
    <property type="protein sequence ID" value="PYZ98738.1"/>
    <property type="molecule type" value="Genomic_DNA"/>
</dbReference>
<dbReference type="Proteomes" id="UP000248066">
    <property type="component" value="Unassembled WGS sequence"/>
</dbReference>
<reference evidence="2 3" key="1">
    <citation type="submission" date="2017-10" db="EMBL/GenBank/DDBJ databases">
        <title>Bacillus sp. nov., a halophilic bacterium isolated from a Yangshapao Lake.</title>
        <authorList>
            <person name="Wang H."/>
        </authorList>
    </citation>
    <scope>NUCLEOTIDE SEQUENCE [LARGE SCALE GENOMIC DNA]</scope>
    <source>
        <strain evidence="2 3">YSP-3</strain>
    </source>
</reference>
<dbReference type="OrthoDB" id="1778118at2"/>
<evidence type="ECO:0008006" key="4">
    <source>
        <dbReference type="Google" id="ProtNLM"/>
    </source>
</evidence>
<evidence type="ECO:0000313" key="2">
    <source>
        <dbReference type="EMBL" id="PYZ98738.1"/>
    </source>
</evidence>
<feature type="transmembrane region" description="Helical" evidence="1">
    <location>
        <begin position="74"/>
        <end position="99"/>
    </location>
</feature>
<sequence length="205" mass="23288">MIITHKFPAKKENRQRELRENGWKKIKEPRGLFTATLLSVPFMILCGVISFLIMNAASPISLSDYGFTGNSISITIPLTFFLWLLVMLIVHELLHLIFVPDFWKSKKTYIGLTFFGGYVYTEEKMSKTRFLFITVAPFVILSIFLPAVLGMLGLLTPMIIFLVLLNAMASSVDMLNFFLIQFQIPGRSVVQSNGTDTYWKETTGV</sequence>
<evidence type="ECO:0000256" key="1">
    <source>
        <dbReference type="SAM" id="Phobius"/>
    </source>
</evidence>
<organism evidence="2 3">
    <name type="scientific">Alteribacter lacisalsi</name>
    <dbReference type="NCBI Taxonomy" id="2045244"/>
    <lineage>
        <taxon>Bacteria</taxon>
        <taxon>Bacillati</taxon>
        <taxon>Bacillota</taxon>
        <taxon>Bacilli</taxon>
        <taxon>Bacillales</taxon>
        <taxon>Bacillaceae</taxon>
        <taxon>Alteribacter</taxon>
    </lineage>
</organism>
<gene>
    <name evidence="2" type="ORF">CR205_09230</name>
</gene>
<keyword evidence="1" id="KW-1133">Transmembrane helix</keyword>
<dbReference type="Pfam" id="PF11667">
    <property type="entry name" value="DUF3267"/>
    <property type="match status" value="1"/>
</dbReference>
<dbReference type="InterPro" id="IPR021683">
    <property type="entry name" value="DUF3267"/>
</dbReference>
<feature type="transmembrane region" description="Helical" evidence="1">
    <location>
        <begin position="32"/>
        <end position="54"/>
    </location>
</feature>
<accession>A0A2W0HY67</accession>
<keyword evidence="1" id="KW-0812">Transmembrane</keyword>
<keyword evidence="1" id="KW-0472">Membrane</keyword>
<protein>
    <recommendedName>
        <fullName evidence="4">DUF3267 domain-containing protein</fullName>
    </recommendedName>
</protein>
<keyword evidence="3" id="KW-1185">Reference proteome</keyword>
<comment type="caution">
    <text evidence="2">The sequence shown here is derived from an EMBL/GenBank/DDBJ whole genome shotgun (WGS) entry which is preliminary data.</text>
</comment>
<dbReference type="RefSeq" id="WP_110518851.1">
    <property type="nucleotide sequence ID" value="NZ_PDOF01000001.1"/>
</dbReference>
<evidence type="ECO:0000313" key="3">
    <source>
        <dbReference type="Proteomes" id="UP000248066"/>
    </source>
</evidence>
<feature type="transmembrane region" description="Helical" evidence="1">
    <location>
        <begin position="158"/>
        <end position="179"/>
    </location>
</feature>
<dbReference type="AlphaFoldDB" id="A0A2W0HY67"/>
<proteinExistence type="predicted"/>